<feature type="region of interest" description="Disordered" evidence="2">
    <location>
        <begin position="1"/>
        <end position="38"/>
    </location>
</feature>
<evidence type="ECO:0000313" key="3">
    <source>
        <dbReference type="EMBL" id="KAB1226770.1"/>
    </source>
</evidence>
<dbReference type="Proteomes" id="UP000516437">
    <property type="component" value="Chromosome 1"/>
</dbReference>
<evidence type="ECO:0000256" key="2">
    <source>
        <dbReference type="SAM" id="MobiDB-lite"/>
    </source>
</evidence>
<feature type="coiled-coil region" evidence="1">
    <location>
        <begin position="82"/>
        <end position="114"/>
    </location>
</feature>
<keyword evidence="4" id="KW-1185">Reference proteome</keyword>
<evidence type="ECO:0000256" key="1">
    <source>
        <dbReference type="SAM" id="Coils"/>
    </source>
</evidence>
<reference evidence="3 4" key="1">
    <citation type="journal article" date="2019" name="Plant Biotechnol. J.">
        <title>The red bayberry genome and genetic basis of sex determination.</title>
        <authorList>
            <person name="Jia H.M."/>
            <person name="Jia H.J."/>
            <person name="Cai Q.L."/>
            <person name="Wang Y."/>
            <person name="Zhao H.B."/>
            <person name="Yang W.F."/>
            <person name="Wang G.Y."/>
            <person name="Li Y.H."/>
            <person name="Zhan D.L."/>
            <person name="Shen Y.T."/>
            <person name="Niu Q.F."/>
            <person name="Chang L."/>
            <person name="Qiu J."/>
            <person name="Zhao L."/>
            <person name="Xie H.B."/>
            <person name="Fu W.Y."/>
            <person name="Jin J."/>
            <person name="Li X.W."/>
            <person name="Jiao Y."/>
            <person name="Zhou C.C."/>
            <person name="Tu T."/>
            <person name="Chai C.Y."/>
            <person name="Gao J.L."/>
            <person name="Fan L.J."/>
            <person name="van de Weg E."/>
            <person name="Wang J.Y."/>
            <person name="Gao Z.S."/>
        </authorList>
    </citation>
    <scope>NUCLEOTIDE SEQUENCE [LARGE SCALE GENOMIC DNA]</scope>
    <source>
        <tissue evidence="3">Leaves</tissue>
    </source>
</reference>
<feature type="compositionally biased region" description="Basic and acidic residues" evidence="2">
    <location>
        <begin position="1"/>
        <end position="10"/>
    </location>
</feature>
<gene>
    <name evidence="3" type="ORF">CJ030_MR1G022531</name>
</gene>
<keyword evidence="1" id="KW-0175">Coiled coil</keyword>
<proteinExistence type="predicted"/>
<feature type="compositionally biased region" description="Basic and acidic residues" evidence="2">
    <location>
        <begin position="20"/>
        <end position="29"/>
    </location>
</feature>
<comment type="caution">
    <text evidence="3">The sequence shown here is derived from an EMBL/GenBank/DDBJ whole genome shotgun (WGS) entry which is preliminary data.</text>
</comment>
<protein>
    <submittedName>
        <fullName evidence="3">Uncharacterized protein</fullName>
    </submittedName>
</protein>
<sequence>MAVGRERQNESSDTDDNDFIDDRSTKDKQASIGSNSETNDLVNDDWWESCMIWYNGVVYIISPIWGLTFSCARDWSTFSGQLEQQQSKLEEMRAKETNKEKEIEELATKQAEMESPLRVQQEAQMQIEKKLRLKVETRLQEELKKVLKWLDPPPPRPR</sequence>
<name>A0A6A1WVN2_9ROSI</name>
<dbReference type="AlphaFoldDB" id="A0A6A1WVN2"/>
<dbReference type="EMBL" id="RXIC02000019">
    <property type="protein sequence ID" value="KAB1226770.1"/>
    <property type="molecule type" value="Genomic_DNA"/>
</dbReference>
<evidence type="ECO:0000313" key="4">
    <source>
        <dbReference type="Proteomes" id="UP000516437"/>
    </source>
</evidence>
<organism evidence="3 4">
    <name type="scientific">Morella rubra</name>
    <name type="common">Chinese bayberry</name>
    <dbReference type="NCBI Taxonomy" id="262757"/>
    <lineage>
        <taxon>Eukaryota</taxon>
        <taxon>Viridiplantae</taxon>
        <taxon>Streptophyta</taxon>
        <taxon>Embryophyta</taxon>
        <taxon>Tracheophyta</taxon>
        <taxon>Spermatophyta</taxon>
        <taxon>Magnoliopsida</taxon>
        <taxon>eudicotyledons</taxon>
        <taxon>Gunneridae</taxon>
        <taxon>Pentapetalae</taxon>
        <taxon>rosids</taxon>
        <taxon>fabids</taxon>
        <taxon>Fagales</taxon>
        <taxon>Myricaceae</taxon>
        <taxon>Morella</taxon>
    </lineage>
</organism>
<accession>A0A6A1WVN2</accession>